<sequence length="337" mass="34943">MPLYRWSQTANSNASADPSINWSEGQAPSSINDSARATMAAVAQYRDDISGAIVTTGTSTAYVVSTFSQFDSLADMNKQMVAFTPHVTNGAGPVLLNVDSLGQKALRTAPGVELSSGTIVQGTPYCATYSNSDGAWYLHGFFGNPYNVPLAAGMDYWGSATPNSSFAFPAGQAISRTTYATLFSLIGTGYGGGDGSTTFNLPDKRGRVSAGVDNMGGTYAYRFTPSYFGSYGTLGVVGGGESHTLSLNEIPSHAHANTLSDPGHTHPLSLPSRQLGTISANSQAPIVGIQVNNGSDGSYYASSSSTGVSIANAYAGGSAAHAIVQPTICCNYIMRII</sequence>
<dbReference type="Pfam" id="PF07484">
    <property type="entry name" value="Collar"/>
    <property type="match status" value="1"/>
</dbReference>
<dbReference type="AlphaFoldDB" id="A0A6P1B8U4"/>
<evidence type="ECO:0000256" key="1">
    <source>
        <dbReference type="SAM" id="MobiDB-lite"/>
    </source>
</evidence>
<dbReference type="InterPro" id="IPR011083">
    <property type="entry name" value="Phage_tail_collar_dom"/>
</dbReference>
<dbReference type="Proteomes" id="UP000468531">
    <property type="component" value="Unassembled WGS sequence"/>
</dbReference>
<accession>A0A6P1B8U4</accession>
<dbReference type="Gene3D" id="3.90.1340.10">
    <property type="entry name" value="Phage tail collar domain"/>
    <property type="match status" value="1"/>
</dbReference>
<feature type="region of interest" description="Disordered" evidence="1">
    <location>
        <begin position="1"/>
        <end position="28"/>
    </location>
</feature>
<comment type="caution">
    <text evidence="3">The sequence shown here is derived from an EMBL/GenBank/DDBJ whole genome shotgun (WGS) entry which is preliminary data.</text>
</comment>
<feature type="domain" description="Phage tail collar" evidence="2">
    <location>
        <begin position="156"/>
        <end position="208"/>
    </location>
</feature>
<evidence type="ECO:0000313" key="3">
    <source>
        <dbReference type="EMBL" id="NEU94825.1"/>
    </source>
</evidence>
<evidence type="ECO:0000259" key="2">
    <source>
        <dbReference type="Pfam" id="PF07484"/>
    </source>
</evidence>
<dbReference type="InterPro" id="IPR037053">
    <property type="entry name" value="Phage_tail_collar_dom_sf"/>
</dbReference>
<proteinExistence type="predicted"/>
<gene>
    <name evidence="3" type="ORF">FNJ47_03035</name>
</gene>
<evidence type="ECO:0000313" key="4">
    <source>
        <dbReference type="Proteomes" id="UP000468531"/>
    </source>
</evidence>
<reference evidence="3 4" key="1">
    <citation type="journal article" date="2020" name="Arch. Microbiol.">
        <title>Bradyrhizobium uaiense sp. nov., a new highly efficient cowpea symbiont.</title>
        <authorList>
            <person name="Cabral Michel D."/>
            <person name="Azarias Guimaraes A."/>
            <person name="Martins da Costa E."/>
            <person name="Soares de Carvalho T."/>
            <person name="Balsanelli E."/>
            <person name="Willems A."/>
            <person name="Maltempi de Souza E."/>
            <person name="de Souza Moreira F.M."/>
        </authorList>
    </citation>
    <scope>NUCLEOTIDE SEQUENCE [LARGE SCALE GENOMIC DNA]</scope>
    <source>
        <strain evidence="3 4">UFLA 03-164</strain>
    </source>
</reference>
<name>A0A6P1B8U4_9BRAD</name>
<organism evidence="3 4">
    <name type="scientific">Bradyrhizobium uaiense</name>
    <dbReference type="NCBI Taxonomy" id="2594946"/>
    <lineage>
        <taxon>Bacteria</taxon>
        <taxon>Pseudomonadati</taxon>
        <taxon>Pseudomonadota</taxon>
        <taxon>Alphaproteobacteria</taxon>
        <taxon>Hyphomicrobiales</taxon>
        <taxon>Nitrobacteraceae</taxon>
        <taxon>Bradyrhizobium</taxon>
    </lineage>
</organism>
<dbReference type="EMBL" id="VKHP01000006">
    <property type="protein sequence ID" value="NEU94825.1"/>
    <property type="molecule type" value="Genomic_DNA"/>
</dbReference>
<protein>
    <submittedName>
        <fullName evidence="3">Phage tail protein</fullName>
    </submittedName>
</protein>
<keyword evidence="4" id="KW-1185">Reference proteome</keyword>
<dbReference type="SUPFAM" id="SSF88874">
    <property type="entry name" value="Receptor-binding domain of short tail fibre protein gp12"/>
    <property type="match status" value="1"/>
</dbReference>